<dbReference type="AlphaFoldDB" id="A0A3A8H7C3"/>
<accession>A0A3A8H7C3</accession>
<reference evidence="3" key="1">
    <citation type="submission" date="2018-09" db="EMBL/GenBank/DDBJ databases">
        <authorList>
            <person name="Livingstone P.G."/>
            <person name="Whitworth D.E."/>
        </authorList>
    </citation>
    <scope>NUCLEOTIDE SEQUENCE [LARGE SCALE GENOMIC DNA]</scope>
    <source>
        <strain evidence="3">CA054A</strain>
    </source>
</reference>
<feature type="compositionally biased region" description="Basic residues" evidence="1">
    <location>
        <begin position="82"/>
        <end position="94"/>
    </location>
</feature>
<gene>
    <name evidence="2" type="ORF">D7V88_41300</name>
</gene>
<evidence type="ECO:0000313" key="3">
    <source>
        <dbReference type="Proteomes" id="UP000268094"/>
    </source>
</evidence>
<name>A0A3A8H7C3_9BACT</name>
<dbReference type="EMBL" id="RAVZ01000661">
    <property type="protein sequence ID" value="RKG67039.1"/>
    <property type="molecule type" value="Genomic_DNA"/>
</dbReference>
<evidence type="ECO:0000313" key="2">
    <source>
        <dbReference type="EMBL" id="RKG67039.1"/>
    </source>
</evidence>
<evidence type="ECO:0000256" key="1">
    <source>
        <dbReference type="SAM" id="MobiDB-lite"/>
    </source>
</evidence>
<proteinExistence type="predicted"/>
<organism evidence="2 3">
    <name type="scientific">Corallococcus terminator</name>
    <dbReference type="NCBI Taxonomy" id="2316733"/>
    <lineage>
        <taxon>Bacteria</taxon>
        <taxon>Pseudomonadati</taxon>
        <taxon>Myxococcota</taxon>
        <taxon>Myxococcia</taxon>
        <taxon>Myxococcales</taxon>
        <taxon>Cystobacterineae</taxon>
        <taxon>Myxococcaceae</taxon>
        <taxon>Corallococcus</taxon>
    </lineage>
</organism>
<protein>
    <submittedName>
        <fullName evidence="2">Uncharacterized protein</fullName>
    </submittedName>
</protein>
<feature type="region of interest" description="Disordered" evidence="1">
    <location>
        <begin position="62"/>
        <end position="94"/>
    </location>
</feature>
<comment type="caution">
    <text evidence="2">The sequence shown here is derived from an EMBL/GenBank/DDBJ whole genome shotgun (WGS) entry which is preliminary data.</text>
</comment>
<dbReference type="Proteomes" id="UP000268094">
    <property type="component" value="Unassembled WGS sequence"/>
</dbReference>
<keyword evidence="3" id="KW-1185">Reference proteome</keyword>
<sequence length="94" mass="10233">MGEASASGGASMEEVTTLIHQNRAQILTELDKRLEAQGPELARQLEQAFSDQLKAVERLLAGKQPHGSDGKPAAVNGYTKAGHTRRHVRHPRKP</sequence>